<keyword evidence="2" id="KW-1185">Reference proteome</keyword>
<evidence type="ECO:0000313" key="2">
    <source>
        <dbReference type="Proteomes" id="UP000626697"/>
    </source>
</evidence>
<dbReference type="Proteomes" id="UP000626697">
    <property type="component" value="Unassembled WGS sequence"/>
</dbReference>
<protein>
    <submittedName>
        <fullName evidence="1">Spore germination protein PE</fullName>
    </submittedName>
</protein>
<proteinExistence type="predicted"/>
<dbReference type="InterPro" id="IPR024496">
    <property type="entry name" value="Spore_germ_GerPE"/>
</dbReference>
<accession>A0ABR6CJI6</accession>
<evidence type="ECO:0000313" key="1">
    <source>
        <dbReference type="EMBL" id="MBA9025234.1"/>
    </source>
</evidence>
<dbReference type="Pfam" id="PF10970">
    <property type="entry name" value="GerPE"/>
    <property type="match status" value="1"/>
</dbReference>
<sequence length="136" mass="15387">MFSRISKVERINITIISFSSFFQIGDCQFIDGGNDVLAIQRRSDILHTDDKDFNDYPIFQSYPTFLPIVEPMVINTNQLQPFISVGAIKIKGISSSSVARIGNTDHIRMRNRVMHIRDISKKLSDVSTPPEGTIQL</sequence>
<dbReference type="EMBL" id="JACJHX010000001">
    <property type="protein sequence ID" value="MBA9025234.1"/>
    <property type="molecule type" value="Genomic_DNA"/>
</dbReference>
<dbReference type="RefSeq" id="WP_028393185.1">
    <property type="nucleotide sequence ID" value="NZ_JACJHX010000001.1"/>
</dbReference>
<name>A0ABR6CJI6_9BACI</name>
<gene>
    <name evidence="1" type="ORF">HNP81_000516</name>
</gene>
<reference evidence="1 2" key="1">
    <citation type="submission" date="2020-08" db="EMBL/GenBank/DDBJ databases">
        <title>Genomic Encyclopedia of Type Strains, Phase IV (KMG-IV): sequencing the most valuable type-strain genomes for metagenomic binning, comparative biology and taxonomic classification.</title>
        <authorList>
            <person name="Goeker M."/>
        </authorList>
    </citation>
    <scope>NUCLEOTIDE SEQUENCE [LARGE SCALE GENOMIC DNA]</scope>
    <source>
        <strain evidence="1 2">DSM 105481</strain>
    </source>
</reference>
<organism evidence="1 2">
    <name type="scientific">Peribacillus huizhouensis</name>
    <dbReference type="NCBI Taxonomy" id="1501239"/>
    <lineage>
        <taxon>Bacteria</taxon>
        <taxon>Bacillati</taxon>
        <taxon>Bacillota</taxon>
        <taxon>Bacilli</taxon>
        <taxon>Bacillales</taxon>
        <taxon>Bacillaceae</taxon>
        <taxon>Peribacillus</taxon>
    </lineage>
</organism>
<comment type="caution">
    <text evidence="1">The sequence shown here is derived from an EMBL/GenBank/DDBJ whole genome shotgun (WGS) entry which is preliminary data.</text>
</comment>